<name>A0ABS6Y1Q1_9FLAO</name>
<gene>
    <name evidence="2" type="ORF">KZH69_18240</name>
</gene>
<evidence type="ECO:0000313" key="3">
    <source>
        <dbReference type="Proteomes" id="UP000812031"/>
    </source>
</evidence>
<dbReference type="Pfam" id="PF16125">
    <property type="entry name" value="DUF4837"/>
    <property type="match status" value="1"/>
</dbReference>
<feature type="signal peptide" evidence="1">
    <location>
        <begin position="1"/>
        <end position="19"/>
    </location>
</feature>
<dbReference type="Proteomes" id="UP000812031">
    <property type="component" value="Unassembled WGS sequence"/>
</dbReference>
<evidence type="ECO:0000256" key="1">
    <source>
        <dbReference type="SAM" id="SignalP"/>
    </source>
</evidence>
<feature type="chain" id="PRO_5046544655" evidence="1">
    <location>
        <begin position="20"/>
        <end position="323"/>
    </location>
</feature>
<dbReference type="InterPro" id="IPR032286">
    <property type="entry name" value="DUF4837"/>
</dbReference>
<sequence length="323" mass="36943">MIKTAILFVLLIASFSSCSKKSENSFRHSTGKINAISVVIDDQLWNGIVGDSIRNKFAGPVEGLPKEEPQFDLNQYPTNVMEGFVTKSRTIIVVKVGKVNRFKILKNQYATPQNVIHITGKSLSDLLFIVEKKAPQIIQTIQEGEIKAHQLLLKDSLVNAKAIQRQFQFILKIPKDYSYTVRKDSFLWLKKEFASGSTSLLVTQLPINSIRIEDNVLDQFVKIHDSIGTLYIKGKENNSCLYIDKSYPLYILKMTLCGKVTYEIKGTWRLKDSFMFGPFVNYLIVDSQKRRIVFLEGFCYVPSREKRNFMHELESIIKGVQVN</sequence>
<reference evidence="2 3" key="1">
    <citation type="submission" date="2021-07" db="EMBL/GenBank/DDBJ databases">
        <title>Flavobacterium sp. nov. isolated from sediment on the Taihu Lake.</title>
        <authorList>
            <person name="Qu J.-H."/>
        </authorList>
    </citation>
    <scope>NUCLEOTIDE SEQUENCE [LARGE SCALE GENOMIC DNA]</scope>
    <source>
        <strain evidence="2 3">NAS39</strain>
    </source>
</reference>
<comment type="caution">
    <text evidence="2">The sequence shown here is derived from an EMBL/GenBank/DDBJ whole genome shotgun (WGS) entry which is preliminary data.</text>
</comment>
<organism evidence="2 3">
    <name type="scientific">Flavobacterium taihuense</name>
    <dbReference type="NCBI Taxonomy" id="2857508"/>
    <lineage>
        <taxon>Bacteria</taxon>
        <taxon>Pseudomonadati</taxon>
        <taxon>Bacteroidota</taxon>
        <taxon>Flavobacteriia</taxon>
        <taxon>Flavobacteriales</taxon>
        <taxon>Flavobacteriaceae</taxon>
        <taxon>Flavobacterium</taxon>
    </lineage>
</organism>
<proteinExistence type="predicted"/>
<dbReference type="EMBL" id="JAHWYN010000023">
    <property type="protein sequence ID" value="MBW4362431.1"/>
    <property type="molecule type" value="Genomic_DNA"/>
</dbReference>
<keyword evidence="3" id="KW-1185">Reference proteome</keyword>
<evidence type="ECO:0000313" key="2">
    <source>
        <dbReference type="EMBL" id="MBW4362431.1"/>
    </source>
</evidence>
<dbReference type="RefSeq" id="WP_219318915.1">
    <property type="nucleotide sequence ID" value="NZ_JAHWYN010000023.1"/>
</dbReference>
<accession>A0ABS6Y1Q1</accession>
<keyword evidence="1" id="KW-0732">Signal</keyword>
<dbReference type="PROSITE" id="PS51257">
    <property type="entry name" value="PROKAR_LIPOPROTEIN"/>
    <property type="match status" value="1"/>
</dbReference>
<protein>
    <submittedName>
        <fullName evidence="2">DUF4837 family protein</fullName>
    </submittedName>
</protein>